<protein>
    <submittedName>
        <fullName evidence="2">Uncharacterized protein</fullName>
    </submittedName>
</protein>
<sequence length="56" mass="6405">MPSNVYLEPLESTMQPMNQTPDTSKDEEPDVTMTDARESETDLDPDDELDTSRDDR</sequence>
<keyword evidence="3" id="KW-1185">Reference proteome</keyword>
<reference evidence="2" key="1">
    <citation type="journal article" date="2014" name="Int. J. Syst. Evol. Microbiol.">
        <title>Complete genome sequence of Corynebacterium casei LMG S-19264T (=DSM 44701T), isolated from a smear-ripened cheese.</title>
        <authorList>
            <consortium name="US DOE Joint Genome Institute (JGI-PGF)"/>
            <person name="Walter F."/>
            <person name="Albersmeier A."/>
            <person name="Kalinowski J."/>
            <person name="Ruckert C."/>
        </authorList>
    </citation>
    <scope>NUCLEOTIDE SEQUENCE</scope>
    <source>
        <strain evidence="2">JCM 30078</strain>
    </source>
</reference>
<name>A0A917UR32_9PSED</name>
<evidence type="ECO:0000256" key="1">
    <source>
        <dbReference type="SAM" id="MobiDB-lite"/>
    </source>
</evidence>
<dbReference type="AlphaFoldDB" id="A0A917UR32"/>
<evidence type="ECO:0000313" key="3">
    <source>
        <dbReference type="Proteomes" id="UP000635983"/>
    </source>
</evidence>
<reference evidence="2" key="2">
    <citation type="submission" date="2020-09" db="EMBL/GenBank/DDBJ databases">
        <authorList>
            <person name="Sun Q."/>
            <person name="Ohkuma M."/>
        </authorList>
    </citation>
    <scope>NUCLEOTIDE SEQUENCE</scope>
    <source>
        <strain evidence="2">JCM 30078</strain>
    </source>
</reference>
<gene>
    <name evidence="2" type="ORF">GCM10009304_00560</name>
</gene>
<proteinExistence type="predicted"/>
<feature type="compositionally biased region" description="Polar residues" evidence="1">
    <location>
        <begin position="12"/>
        <end position="22"/>
    </location>
</feature>
<evidence type="ECO:0000313" key="2">
    <source>
        <dbReference type="EMBL" id="GGJ78550.1"/>
    </source>
</evidence>
<organism evidence="2 3">
    <name type="scientific">Pseudomonas matsuisoli</name>
    <dbReference type="NCBI Taxonomy" id="1515666"/>
    <lineage>
        <taxon>Bacteria</taxon>
        <taxon>Pseudomonadati</taxon>
        <taxon>Pseudomonadota</taxon>
        <taxon>Gammaproteobacteria</taxon>
        <taxon>Pseudomonadales</taxon>
        <taxon>Pseudomonadaceae</taxon>
        <taxon>Pseudomonas</taxon>
    </lineage>
</organism>
<accession>A0A917UR32</accession>
<dbReference type="Proteomes" id="UP000635983">
    <property type="component" value="Unassembled WGS sequence"/>
</dbReference>
<feature type="region of interest" description="Disordered" evidence="1">
    <location>
        <begin position="1"/>
        <end position="56"/>
    </location>
</feature>
<comment type="caution">
    <text evidence="2">The sequence shown here is derived from an EMBL/GenBank/DDBJ whole genome shotgun (WGS) entry which is preliminary data.</text>
</comment>
<dbReference type="EMBL" id="BMPO01000001">
    <property type="protein sequence ID" value="GGJ78550.1"/>
    <property type="molecule type" value="Genomic_DNA"/>
</dbReference>